<evidence type="ECO:0000256" key="1">
    <source>
        <dbReference type="SAM" id="MobiDB-lite"/>
    </source>
</evidence>
<feature type="compositionally biased region" description="Basic and acidic residues" evidence="1">
    <location>
        <begin position="122"/>
        <end position="133"/>
    </location>
</feature>
<evidence type="ECO:0000313" key="3">
    <source>
        <dbReference type="Proteomes" id="UP001176941"/>
    </source>
</evidence>
<gene>
    <name evidence="2" type="ORF">MRATA1EN1_LOCUS13308</name>
</gene>
<organism evidence="2 3">
    <name type="scientific">Rangifer tarandus platyrhynchus</name>
    <name type="common">Svalbard reindeer</name>
    <dbReference type="NCBI Taxonomy" id="3082113"/>
    <lineage>
        <taxon>Eukaryota</taxon>
        <taxon>Metazoa</taxon>
        <taxon>Chordata</taxon>
        <taxon>Craniata</taxon>
        <taxon>Vertebrata</taxon>
        <taxon>Euteleostomi</taxon>
        <taxon>Mammalia</taxon>
        <taxon>Eutheria</taxon>
        <taxon>Laurasiatheria</taxon>
        <taxon>Artiodactyla</taxon>
        <taxon>Ruminantia</taxon>
        <taxon>Pecora</taxon>
        <taxon>Cervidae</taxon>
        <taxon>Odocoileinae</taxon>
        <taxon>Rangifer</taxon>
    </lineage>
</organism>
<feature type="region of interest" description="Disordered" evidence="1">
    <location>
        <begin position="92"/>
        <end position="143"/>
    </location>
</feature>
<proteinExistence type="predicted"/>
<name>A0ABN8YUM7_RANTA</name>
<sequence length="143" mass="14938">MAPRGPLPMALGPRPTPSGDPGRAGALGGATPSFLLSWQASPTPWEAPQATDKNEVRVLKTATPKHREERDFPSFPRGFSFCSYFKGEGRRMQSLAKGAAPITGSESLAKGAGPPLPGGTGRGDRKGKQEGGRRAGSRSASPR</sequence>
<evidence type="ECO:0000313" key="2">
    <source>
        <dbReference type="EMBL" id="CAI9164346.1"/>
    </source>
</evidence>
<dbReference type="EMBL" id="OX459958">
    <property type="protein sequence ID" value="CAI9164346.1"/>
    <property type="molecule type" value="Genomic_DNA"/>
</dbReference>
<accession>A0ABN8YUM7</accession>
<reference evidence="2" key="1">
    <citation type="submission" date="2023-04" db="EMBL/GenBank/DDBJ databases">
        <authorList>
            <consortium name="ELIXIR-Norway"/>
        </authorList>
    </citation>
    <scope>NUCLEOTIDE SEQUENCE [LARGE SCALE GENOMIC DNA]</scope>
</reference>
<feature type="region of interest" description="Disordered" evidence="1">
    <location>
        <begin position="1"/>
        <end position="32"/>
    </location>
</feature>
<keyword evidence="3" id="KW-1185">Reference proteome</keyword>
<dbReference type="Proteomes" id="UP001176941">
    <property type="component" value="Chromosome 22"/>
</dbReference>
<protein>
    <submittedName>
        <fullName evidence="2">Uncharacterized protein</fullName>
    </submittedName>
</protein>